<feature type="domain" description="GST C-terminal" evidence="8">
    <location>
        <begin position="90"/>
        <end position="211"/>
    </location>
</feature>
<dbReference type="CDD" id="cd03177">
    <property type="entry name" value="GST_C_Delta_Epsilon"/>
    <property type="match status" value="1"/>
</dbReference>
<dbReference type="Gene3D" id="1.20.1050.10">
    <property type="match status" value="1"/>
</dbReference>
<reference evidence="9" key="1">
    <citation type="submission" date="2021-03" db="EMBL/GenBank/DDBJ databases">
        <title>Chromosome level genome of the anhydrobiotic midge Polypedilum vanderplanki.</title>
        <authorList>
            <person name="Yoshida Y."/>
            <person name="Kikawada T."/>
            <person name="Gusev O."/>
        </authorList>
    </citation>
    <scope>NUCLEOTIDE SEQUENCE</scope>
    <source>
        <strain evidence="9">NIAS01</strain>
        <tissue evidence="9">Whole body or cell culture</tissue>
    </source>
</reference>
<dbReference type="SFLD" id="SFLDG01153">
    <property type="entry name" value="Main.4:_Theta-like"/>
    <property type="match status" value="1"/>
</dbReference>
<dbReference type="InterPro" id="IPR040079">
    <property type="entry name" value="Glutathione_S-Trfase"/>
</dbReference>
<evidence type="ECO:0000313" key="9">
    <source>
        <dbReference type="EMBL" id="KAG5673500.1"/>
    </source>
</evidence>
<evidence type="ECO:0000256" key="6">
    <source>
        <dbReference type="ARBA" id="ARBA00047960"/>
    </source>
</evidence>
<dbReference type="Pfam" id="PF02798">
    <property type="entry name" value="GST_N"/>
    <property type="match status" value="1"/>
</dbReference>
<dbReference type="SUPFAM" id="SSF47616">
    <property type="entry name" value="GST C-terminal domain-like"/>
    <property type="match status" value="1"/>
</dbReference>
<comment type="subunit">
    <text evidence="2">Homodimer.</text>
</comment>
<comment type="similarity">
    <text evidence="1">Belongs to the GST superfamily. Theta family.</text>
</comment>
<gene>
    <name evidence="9" type="ORF">PVAND_003544</name>
</gene>
<dbReference type="PANTHER" id="PTHR43969">
    <property type="entry name" value="GLUTATHIONE S TRANSFERASE D10, ISOFORM A-RELATED"/>
    <property type="match status" value="1"/>
</dbReference>
<dbReference type="InterPro" id="IPR010987">
    <property type="entry name" value="Glutathione-S-Trfase_C-like"/>
</dbReference>
<dbReference type="AlphaFoldDB" id="A0A9J6BUD6"/>
<organism evidence="9 10">
    <name type="scientific">Polypedilum vanderplanki</name>
    <name type="common">Sleeping chironomid midge</name>
    <dbReference type="NCBI Taxonomy" id="319348"/>
    <lineage>
        <taxon>Eukaryota</taxon>
        <taxon>Metazoa</taxon>
        <taxon>Ecdysozoa</taxon>
        <taxon>Arthropoda</taxon>
        <taxon>Hexapoda</taxon>
        <taxon>Insecta</taxon>
        <taxon>Pterygota</taxon>
        <taxon>Neoptera</taxon>
        <taxon>Endopterygota</taxon>
        <taxon>Diptera</taxon>
        <taxon>Nematocera</taxon>
        <taxon>Chironomoidea</taxon>
        <taxon>Chironomidae</taxon>
        <taxon>Chironominae</taxon>
        <taxon>Polypedilum</taxon>
        <taxon>Polypedilum</taxon>
    </lineage>
</organism>
<comment type="catalytic activity">
    <reaction evidence="6">
        <text>RX + glutathione = an S-substituted glutathione + a halide anion + H(+)</text>
        <dbReference type="Rhea" id="RHEA:16437"/>
        <dbReference type="ChEBI" id="CHEBI:15378"/>
        <dbReference type="ChEBI" id="CHEBI:16042"/>
        <dbReference type="ChEBI" id="CHEBI:17792"/>
        <dbReference type="ChEBI" id="CHEBI:57925"/>
        <dbReference type="ChEBI" id="CHEBI:90779"/>
        <dbReference type="EC" id="2.5.1.18"/>
    </reaction>
</comment>
<dbReference type="Gene3D" id="3.40.30.10">
    <property type="entry name" value="Glutaredoxin"/>
    <property type="match status" value="1"/>
</dbReference>
<dbReference type="InterPro" id="IPR036249">
    <property type="entry name" value="Thioredoxin-like_sf"/>
</dbReference>
<dbReference type="EC" id="2.5.1.18" evidence="3"/>
<keyword evidence="4" id="KW-0808">Transferase</keyword>
<evidence type="ECO:0000259" key="8">
    <source>
        <dbReference type="PROSITE" id="PS50405"/>
    </source>
</evidence>
<evidence type="ECO:0000259" key="7">
    <source>
        <dbReference type="PROSITE" id="PS50404"/>
    </source>
</evidence>
<dbReference type="FunFam" id="3.40.30.10:FF:000034">
    <property type="entry name" value="glutathione S-transferase 1"/>
    <property type="match status" value="1"/>
</dbReference>
<feature type="domain" description="GST N-terminal" evidence="7">
    <location>
        <begin position="3"/>
        <end position="84"/>
    </location>
</feature>
<proteinExistence type="inferred from homology"/>
<dbReference type="EMBL" id="JADBJN010000003">
    <property type="protein sequence ID" value="KAG5673500.1"/>
    <property type="molecule type" value="Genomic_DNA"/>
</dbReference>
<dbReference type="InterPro" id="IPR004046">
    <property type="entry name" value="GST_C"/>
</dbReference>
<accession>A0A9J6BUD6</accession>
<sequence length="222" mass="25401">MSSKLVLYYLSGSMPSRACMLLARLLNLNFEIKQVNIPNNEQFNEDFVKLNPAKKIPVLVDGDYVLSESRAILAYLVNSRSPGSNLYPTDPKQRGIVDQRLYYDATVFLPNMLAVIRPIVVEKKTEISPTLQKPIEESLEMIERYLNEYEYVAASHLTIADISMLPSVTTAREFGFNLTKYPRLNKWHHKLETLPGFDENLYGSKTNAAYLRKMVNGPIFNF</sequence>
<evidence type="ECO:0000256" key="4">
    <source>
        <dbReference type="ARBA" id="ARBA00022679"/>
    </source>
</evidence>
<comment type="caution">
    <text evidence="9">The sequence shown here is derived from an EMBL/GenBank/DDBJ whole genome shotgun (WGS) entry which is preliminary data.</text>
</comment>
<evidence type="ECO:0000256" key="3">
    <source>
        <dbReference type="ARBA" id="ARBA00012452"/>
    </source>
</evidence>
<evidence type="ECO:0000256" key="2">
    <source>
        <dbReference type="ARBA" id="ARBA00011738"/>
    </source>
</evidence>
<dbReference type="PROSITE" id="PS50404">
    <property type="entry name" value="GST_NTER"/>
    <property type="match status" value="1"/>
</dbReference>
<dbReference type="Pfam" id="PF00043">
    <property type="entry name" value="GST_C"/>
    <property type="match status" value="1"/>
</dbReference>
<dbReference type="InterPro" id="IPR036282">
    <property type="entry name" value="Glutathione-S-Trfase_C_sf"/>
</dbReference>
<dbReference type="PANTHER" id="PTHR43969:SF9">
    <property type="entry name" value="GLUTATHIONE S TRANSFERASE D10, ISOFORM A-RELATED"/>
    <property type="match status" value="1"/>
</dbReference>
<dbReference type="SFLD" id="SFLDG00358">
    <property type="entry name" value="Main_(cytGST)"/>
    <property type="match status" value="1"/>
</dbReference>
<dbReference type="GO" id="GO:0004364">
    <property type="term" value="F:glutathione transferase activity"/>
    <property type="evidence" value="ECO:0007669"/>
    <property type="project" value="UniProtKB-EC"/>
</dbReference>
<keyword evidence="10" id="KW-1185">Reference proteome</keyword>
<evidence type="ECO:0000313" key="10">
    <source>
        <dbReference type="Proteomes" id="UP001107558"/>
    </source>
</evidence>
<dbReference type="InterPro" id="IPR004045">
    <property type="entry name" value="Glutathione_S-Trfase_N"/>
</dbReference>
<dbReference type="SUPFAM" id="SSF52833">
    <property type="entry name" value="Thioredoxin-like"/>
    <property type="match status" value="1"/>
</dbReference>
<dbReference type="OrthoDB" id="2309723at2759"/>
<dbReference type="GO" id="GO:0006749">
    <property type="term" value="P:glutathione metabolic process"/>
    <property type="evidence" value="ECO:0007669"/>
    <property type="project" value="TreeGrafter"/>
</dbReference>
<protein>
    <recommendedName>
        <fullName evidence="3">glutathione transferase</fullName>
        <ecNumber evidence="3">2.5.1.18</ecNumber>
    </recommendedName>
    <alternativeName>
        <fullName evidence="5">GST class-theta</fullName>
    </alternativeName>
</protein>
<evidence type="ECO:0000256" key="5">
    <source>
        <dbReference type="ARBA" id="ARBA00041523"/>
    </source>
</evidence>
<dbReference type="Proteomes" id="UP001107558">
    <property type="component" value="Chromosome 3"/>
</dbReference>
<dbReference type="SFLD" id="SFLDS00019">
    <property type="entry name" value="Glutathione_Transferase_(cytos"/>
    <property type="match status" value="1"/>
</dbReference>
<dbReference type="FunFam" id="1.20.1050.10:FF:000007">
    <property type="entry name" value="Glutathione S-transferase 1-1"/>
    <property type="match status" value="1"/>
</dbReference>
<name>A0A9J6BUD6_POLVA</name>
<evidence type="ECO:0000256" key="1">
    <source>
        <dbReference type="ARBA" id="ARBA00009899"/>
    </source>
</evidence>
<dbReference type="PROSITE" id="PS50405">
    <property type="entry name" value="GST_CTER"/>
    <property type="match status" value="1"/>
</dbReference>